<organism evidence="4 5">
    <name type="scientific">Croceimicrobium hydrocarbonivorans</name>
    <dbReference type="NCBI Taxonomy" id="2761580"/>
    <lineage>
        <taxon>Bacteria</taxon>
        <taxon>Pseudomonadati</taxon>
        <taxon>Bacteroidota</taxon>
        <taxon>Flavobacteriia</taxon>
        <taxon>Flavobacteriales</taxon>
        <taxon>Owenweeksiaceae</taxon>
        <taxon>Croceimicrobium</taxon>
    </lineage>
</organism>
<keyword evidence="3" id="KW-0812">Transmembrane</keyword>
<dbReference type="PROSITE" id="PS00379">
    <property type="entry name" value="CDP_ALCOHOL_P_TRANSF"/>
    <property type="match status" value="1"/>
</dbReference>
<evidence type="ECO:0000256" key="2">
    <source>
        <dbReference type="RuleBase" id="RU003750"/>
    </source>
</evidence>
<dbReference type="Proteomes" id="UP000516305">
    <property type="component" value="Chromosome"/>
</dbReference>
<comment type="similarity">
    <text evidence="2">Belongs to the CDP-alcohol phosphatidyltransferase class-I family.</text>
</comment>
<keyword evidence="3" id="KW-0472">Membrane</keyword>
<dbReference type="EMBL" id="CP060139">
    <property type="protein sequence ID" value="QNR24300.1"/>
    <property type="molecule type" value="Genomic_DNA"/>
</dbReference>
<dbReference type="InterPro" id="IPR048254">
    <property type="entry name" value="CDP_ALCOHOL_P_TRANSF_CS"/>
</dbReference>
<dbReference type="Gene3D" id="1.20.120.1760">
    <property type="match status" value="1"/>
</dbReference>
<keyword evidence="3" id="KW-1133">Transmembrane helix</keyword>
<reference evidence="4 5" key="1">
    <citation type="submission" date="2020-08" db="EMBL/GenBank/DDBJ databases">
        <title>Croceimicrobium hydrocarbonivorans gen. nov., sp. nov., a novel marine bacterium isolated from a bacterial consortium that degrades polyethylene terephthalate.</title>
        <authorList>
            <person name="Liu R."/>
        </authorList>
    </citation>
    <scope>NUCLEOTIDE SEQUENCE [LARGE SCALE GENOMIC DNA]</scope>
    <source>
        <strain evidence="4 5">A20-9</strain>
    </source>
</reference>
<feature type="transmembrane region" description="Helical" evidence="3">
    <location>
        <begin position="35"/>
        <end position="55"/>
    </location>
</feature>
<feature type="transmembrane region" description="Helical" evidence="3">
    <location>
        <begin position="12"/>
        <end position="29"/>
    </location>
</feature>
<protein>
    <submittedName>
        <fullName evidence="4">CDP-alcohol phosphatidyltransferase family protein</fullName>
    </submittedName>
</protein>
<dbReference type="Pfam" id="PF01066">
    <property type="entry name" value="CDP-OH_P_transf"/>
    <property type="match status" value="1"/>
</dbReference>
<feature type="transmembrane region" description="Helical" evidence="3">
    <location>
        <begin position="67"/>
        <end position="88"/>
    </location>
</feature>
<dbReference type="KEGG" id="chyd:H4K34_00235"/>
<gene>
    <name evidence="4" type="ORF">H4K34_00235</name>
</gene>
<dbReference type="InterPro" id="IPR000462">
    <property type="entry name" value="CDP-OH_P_trans"/>
</dbReference>
<evidence type="ECO:0000313" key="5">
    <source>
        <dbReference type="Proteomes" id="UP000516305"/>
    </source>
</evidence>
<dbReference type="InterPro" id="IPR043130">
    <property type="entry name" value="CDP-OH_PTrfase_TM_dom"/>
</dbReference>
<sequence>MIKNFTWTIPNVLSLYRLIMFPIIFYALWVDLEEVFAMLICINLITDILDGWIARRFNQATEVGARLDSMADMGTYLLSFAGVFYFKADLIQDHIVALYPFFGLFALCHILPLIRFKRLPNFHLYSWKIGGYIQGIWFASLFFIEFWPTYYYFMVIWGILAFSEHLIIQFLIPQAASNLKGLYWVVKDLKAKKQVAN</sequence>
<evidence type="ECO:0000313" key="4">
    <source>
        <dbReference type="EMBL" id="QNR24300.1"/>
    </source>
</evidence>
<proteinExistence type="inferred from homology"/>
<evidence type="ECO:0000256" key="3">
    <source>
        <dbReference type="SAM" id="Phobius"/>
    </source>
</evidence>
<keyword evidence="5" id="KW-1185">Reference proteome</keyword>
<accession>A0A7H0VF02</accession>
<evidence type="ECO:0000256" key="1">
    <source>
        <dbReference type="ARBA" id="ARBA00022679"/>
    </source>
</evidence>
<dbReference type="GO" id="GO:0016020">
    <property type="term" value="C:membrane"/>
    <property type="evidence" value="ECO:0007669"/>
    <property type="project" value="InterPro"/>
</dbReference>
<dbReference type="AlphaFoldDB" id="A0A7H0VF02"/>
<keyword evidence="1 2" id="KW-0808">Transferase</keyword>
<dbReference type="GO" id="GO:0016780">
    <property type="term" value="F:phosphotransferase activity, for other substituted phosphate groups"/>
    <property type="evidence" value="ECO:0007669"/>
    <property type="project" value="InterPro"/>
</dbReference>
<name>A0A7H0VF02_9FLAO</name>
<dbReference type="GO" id="GO:0008654">
    <property type="term" value="P:phospholipid biosynthetic process"/>
    <property type="evidence" value="ECO:0007669"/>
    <property type="project" value="InterPro"/>
</dbReference>
<feature type="transmembrane region" description="Helical" evidence="3">
    <location>
        <begin position="94"/>
        <end position="113"/>
    </location>
</feature>
<dbReference type="RefSeq" id="WP_210758827.1">
    <property type="nucleotide sequence ID" value="NZ_CP060139.1"/>
</dbReference>